<accession>A0ACC5U6B5</accession>
<comment type="caution">
    <text evidence="1">The sequence shown here is derived from an EMBL/GenBank/DDBJ whole genome shotgun (WGS) entry which is preliminary data.</text>
</comment>
<organism evidence="1 2">
    <name type="scientific">Pseudotamlana agarivorans</name>
    <dbReference type="NCBI Taxonomy" id="481183"/>
    <lineage>
        <taxon>Bacteria</taxon>
        <taxon>Pseudomonadati</taxon>
        <taxon>Bacteroidota</taxon>
        <taxon>Flavobacteriia</taxon>
        <taxon>Flavobacteriales</taxon>
        <taxon>Flavobacteriaceae</taxon>
        <taxon>Pseudotamlana</taxon>
    </lineage>
</organism>
<sequence length="166" mass="18370">MKKTLKISTLALIALLISCDGGEEKKKPGFSYENTQSIELNASAEAKDVPPSKTIDLNNKGIGPITSLTLDDTIDTKLAKQGENLFKNTCTACHRPDKKFIGPAPKDILTRRTPEWVMNLILNPNNMVKNDPLAKALLEEHHGSPMPIQITSEDEARALLEYFRTL</sequence>
<reference evidence="1" key="1">
    <citation type="submission" date="2021-05" db="EMBL/GenBank/DDBJ databases">
        <title>Draft genomes of bacteria isolated from model marine particles.</title>
        <authorList>
            <person name="Datta M.S."/>
            <person name="Schwartzman J.A."/>
            <person name="Enke T.N."/>
            <person name="Saavedra J."/>
            <person name="Cermak N."/>
            <person name="Cordero O.X."/>
        </authorList>
    </citation>
    <scope>NUCLEOTIDE SEQUENCE</scope>
    <source>
        <strain evidence="1">I2M19</strain>
    </source>
</reference>
<name>A0ACC5U6B5_9FLAO</name>
<gene>
    <name evidence="1" type="ORF">KO493_03940</name>
</gene>
<dbReference type="EMBL" id="JAHKPD010000008">
    <property type="protein sequence ID" value="MBU2949845.1"/>
    <property type="molecule type" value="Genomic_DNA"/>
</dbReference>
<evidence type="ECO:0000313" key="2">
    <source>
        <dbReference type="Proteomes" id="UP001647509"/>
    </source>
</evidence>
<keyword evidence="2" id="KW-1185">Reference proteome</keyword>
<evidence type="ECO:0000313" key="1">
    <source>
        <dbReference type="EMBL" id="MBU2949845.1"/>
    </source>
</evidence>
<proteinExistence type="predicted"/>
<dbReference type="Proteomes" id="UP001647509">
    <property type="component" value="Unassembled WGS sequence"/>
</dbReference>
<protein>
    <submittedName>
        <fullName evidence="1">Cytochrome c</fullName>
    </submittedName>
</protein>